<dbReference type="Proteomes" id="UP001296104">
    <property type="component" value="Unassembled WGS sequence"/>
</dbReference>
<feature type="domain" description="DUF7029" evidence="2">
    <location>
        <begin position="101"/>
        <end position="203"/>
    </location>
</feature>
<keyword evidence="1" id="KW-0732">Signal</keyword>
<dbReference type="EMBL" id="CAVMBE010000051">
    <property type="protein sequence ID" value="CAK4031671.1"/>
    <property type="molecule type" value="Genomic_DNA"/>
</dbReference>
<dbReference type="Pfam" id="PF23865">
    <property type="entry name" value="DUF7223"/>
    <property type="match status" value="1"/>
</dbReference>
<protein>
    <submittedName>
        <fullName evidence="4">Uncharacterized protein</fullName>
    </submittedName>
</protein>
<keyword evidence="5" id="KW-1185">Reference proteome</keyword>
<sequence>MHLRHLLPISLFSALAAARRHGSSTDRVRAVPIRPGDGNGVRNQTVIPIPPDVVDYNFRRSPPEQQFILKTDSESFYHGLNGNHSNHPISNLTVYTNGIHERILSLGRLDGLLDWANCTDHSIRLQFLPEVEFQKIRQDWEWVNTAQKNYIIFVTTNSHCDRGPHDPGFLQPWHVSEAHFDSEENSIKIVAEPKEPKEAFQNWHLQANSKGILPDRPAKRGFSSHGGMVDVSVHIPQVGYGFGSGLIIQDTVIGTQKPGGSILCDGCTIHGSLHMKFDIQPDWRNIIKGEITISSHGINALMRLNASVYGAQKKVIDHRLVVYAAPVPAMGLFLVFHNIRLFEVGLGVELLLRAGLGGNPEPVALSAGYNITLADESEFKLDLSNPKNIDASGWNPRIEAVEPAFSDGISITGKMGQEMRLVLALEDIISGGQAGFIIGGGTLNVRAKGVDEKPACGQESASRGVELQLDVAEEVGAFVSGRAYFWGKGKTFTLASTATPLYSQCMPITRVSEIPQPTHMPTPILQKFLSETVGPLGTAASAVNTATSKVESVAHLVQSEVAKHAAQVQSAISEHVGNFVTHTLASELAVATSKLESVGQQVASGATTAAHTVASGVEHAGHVIETGVSNAAHSIKCWFDHQENCQ</sequence>
<gene>
    <name evidence="4" type="ORF">LECACI_7A006829</name>
</gene>
<evidence type="ECO:0000256" key="1">
    <source>
        <dbReference type="SAM" id="SignalP"/>
    </source>
</evidence>
<evidence type="ECO:0000313" key="5">
    <source>
        <dbReference type="Proteomes" id="UP001296104"/>
    </source>
</evidence>
<reference evidence="4" key="1">
    <citation type="submission" date="2023-11" db="EMBL/GenBank/DDBJ databases">
        <authorList>
            <person name="Alioto T."/>
            <person name="Alioto T."/>
            <person name="Gomez Garrido J."/>
        </authorList>
    </citation>
    <scope>NUCLEOTIDE SEQUENCE</scope>
</reference>
<feature type="chain" id="PRO_5042602695" evidence="1">
    <location>
        <begin position="19"/>
        <end position="646"/>
    </location>
</feature>
<dbReference type="InterPro" id="IPR055647">
    <property type="entry name" value="DUF7223"/>
</dbReference>
<evidence type="ECO:0000259" key="3">
    <source>
        <dbReference type="Pfam" id="PF23865"/>
    </source>
</evidence>
<evidence type="ECO:0000313" key="4">
    <source>
        <dbReference type="EMBL" id="CAK4031671.1"/>
    </source>
</evidence>
<dbReference type="InterPro" id="IPR054293">
    <property type="entry name" value="DUF7029"/>
</dbReference>
<comment type="caution">
    <text evidence="4">The sequence shown here is derived from an EMBL/GenBank/DDBJ whole genome shotgun (WGS) entry which is preliminary data.</text>
</comment>
<proteinExistence type="predicted"/>
<evidence type="ECO:0000259" key="2">
    <source>
        <dbReference type="Pfam" id="PF22974"/>
    </source>
</evidence>
<dbReference type="AlphaFoldDB" id="A0AAI9EB89"/>
<feature type="signal peptide" evidence="1">
    <location>
        <begin position="1"/>
        <end position="18"/>
    </location>
</feature>
<organism evidence="4 5">
    <name type="scientific">Lecanosticta acicola</name>
    <dbReference type="NCBI Taxonomy" id="111012"/>
    <lineage>
        <taxon>Eukaryota</taxon>
        <taxon>Fungi</taxon>
        <taxon>Dikarya</taxon>
        <taxon>Ascomycota</taxon>
        <taxon>Pezizomycotina</taxon>
        <taxon>Dothideomycetes</taxon>
        <taxon>Dothideomycetidae</taxon>
        <taxon>Mycosphaerellales</taxon>
        <taxon>Mycosphaerellaceae</taxon>
        <taxon>Lecanosticta</taxon>
    </lineage>
</organism>
<dbReference type="Pfam" id="PF22974">
    <property type="entry name" value="DUF7029"/>
    <property type="match status" value="1"/>
</dbReference>
<name>A0AAI9EB89_9PEZI</name>
<accession>A0AAI9EB89</accession>
<feature type="domain" description="DUF7223" evidence="3">
    <location>
        <begin position="261"/>
        <end position="507"/>
    </location>
</feature>